<evidence type="ECO:0000313" key="6">
    <source>
        <dbReference type="Proteomes" id="UP000076632"/>
    </source>
</evidence>
<dbReference type="SUPFAM" id="SSF51621">
    <property type="entry name" value="Phosphoenolpyruvate/pyruvate domain"/>
    <property type="match status" value="1"/>
</dbReference>
<dbReference type="InterPro" id="IPR015813">
    <property type="entry name" value="Pyrv/PenolPyrv_kinase-like_dom"/>
</dbReference>
<dbReference type="InterPro" id="IPR040442">
    <property type="entry name" value="Pyrv_kinase-like_dom_sf"/>
</dbReference>
<reference evidence="5 6" key="1">
    <citation type="journal article" date="2016" name="Fungal Biol.">
        <title>The genome of Xylona heveae provides a window into fungal endophytism.</title>
        <authorList>
            <person name="Gazis R."/>
            <person name="Kuo A."/>
            <person name="Riley R."/>
            <person name="LaButti K."/>
            <person name="Lipzen A."/>
            <person name="Lin J."/>
            <person name="Amirebrahimi M."/>
            <person name="Hesse C.N."/>
            <person name="Spatafora J.W."/>
            <person name="Henrissat B."/>
            <person name="Hainaut M."/>
            <person name="Grigoriev I.V."/>
            <person name="Hibbett D.S."/>
        </authorList>
    </citation>
    <scope>NUCLEOTIDE SEQUENCE [LARGE SCALE GENOMIC DNA]</scope>
    <source>
        <strain evidence="5 6">TC161</strain>
    </source>
</reference>
<dbReference type="InterPro" id="IPR005000">
    <property type="entry name" value="Aldolase/citrate-lyase_domain"/>
</dbReference>
<evidence type="ECO:0000256" key="3">
    <source>
        <dbReference type="ARBA" id="ARBA00023239"/>
    </source>
</evidence>
<comment type="similarity">
    <text evidence="1">Belongs to the HpcH/HpaI aldolase family.</text>
</comment>
<dbReference type="GeneID" id="28901251"/>
<dbReference type="OMA" id="WNRVDDY"/>
<dbReference type="Proteomes" id="UP000076632">
    <property type="component" value="Unassembled WGS sequence"/>
</dbReference>
<evidence type="ECO:0000313" key="5">
    <source>
        <dbReference type="EMBL" id="KZF22257.1"/>
    </source>
</evidence>
<dbReference type="GO" id="GO:0046872">
    <property type="term" value="F:metal ion binding"/>
    <property type="evidence" value="ECO:0007669"/>
    <property type="project" value="UniProtKB-KW"/>
</dbReference>
<dbReference type="STRING" id="1328760.A0A165GJB1"/>
<keyword evidence="6" id="KW-1185">Reference proteome</keyword>
<dbReference type="OrthoDB" id="1621678at2759"/>
<dbReference type="AlphaFoldDB" id="A0A165GJB1"/>
<dbReference type="RefSeq" id="XP_018187812.1">
    <property type="nucleotide sequence ID" value="XM_018336114.1"/>
</dbReference>
<accession>A0A165GJB1</accession>
<dbReference type="GO" id="GO:0016832">
    <property type="term" value="F:aldehyde-lyase activity"/>
    <property type="evidence" value="ECO:0007669"/>
    <property type="project" value="TreeGrafter"/>
</dbReference>
<evidence type="ECO:0000259" key="4">
    <source>
        <dbReference type="Pfam" id="PF03328"/>
    </source>
</evidence>
<dbReference type="PANTHER" id="PTHR30502:SF0">
    <property type="entry name" value="PHOSPHOENOLPYRUVATE CARBOXYLASE FAMILY PROTEIN"/>
    <property type="match status" value="1"/>
</dbReference>
<dbReference type="InParanoid" id="A0A165GJB1"/>
<dbReference type="PANTHER" id="PTHR30502">
    <property type="entry name" value="2-KETO-3-DEOXY-L-RHAMNONATE ALDOLASE"/>
    <property type="match status" value="1"/>
</dbReference>
<feature type="domain" description="HpcH/HpaI aldolase/citrate lyase" evidence="4">
    <location>
        <begin position="32"/>
        <end position="243"/>
    </location>
</feature>
<sequence length="283" mass="29852">MQAANRLQKALRSGSGLSFGAWQELPGTNHSRALARSGFDWILVDMEHGNIDDGVMHESVAAIAACGASPIVRVAGNESWMVKRALDAGAHGVVIPLLCTVQDVRKAVSFTKYPPRGVRGFGPTFASQSFGNIPMMEYLKQADEGILTVVQIETKEALADVDEIAKVPGLDVLFAGPFDLGINIGHPIKDGKMPDKLKEALAQILRAAENNGKRAGIYCTSGEQARNFADQGFHMISVCADIDVLQAGLASALVTAKGSIAHSAYNLAKGAVGKIGSSGKDKP</sequence>
<dbReference type="Gene3D" id="3.20.20.60">
    <property type="entry name" value="Phosphoenolpyruvate-binding domains"/>
    <property type="match status" value="1"/>
</dbReference>
<gene>
    <name evidence="5" type="ORF">L228DRAFT_283420</name>
</gene>
<evidence type="ECO:0000256" key="1">
    <source>
        <dbReference type="ARBA" id="ARBA00005568"/>
    </source>
</evidence>
<proteinExistence type="inferred from homology"/>
<dbReference type="EMBL" id="KV407459">
    <property type="protein sequence ID" value="KZF22257.1"/>
    <property type="molecule type" value="Genomic_DNA"/>
</dbReference>
<keyword evidence="2" id="KW-0479">Metal-binding</keyword>
<evidence type="ECO:0000256" key="2">
    <source>
        <dbReference type="ARBA" id="ARBA00022723"/>
    </source>
</evidence>
<protein>
    <submittedName>
        <fullName evidence="5">HpcH/HpaI aldolase/citrate lyase family protein</fullName>
    </submittedName>
</protein>
<organism evidence="5 6">
    <name type="scientific">Xylona heveae (strain CBS 132557 / TC161)</name>
    <dbReference type="NCBI Taxonomy" id="1328760"/>
    <lineage>
        <taxon>Eukaryota</taxon>
        <taxon>Fungi</taxon>
        <taxon>Dikarya</taxon>
        <taxon>Ascomycota</taxon>
        <taxon>Pezizomycotina</taxon>
        <taxon>Xylonomycetes</taxon>
        <taxon>Xylonales</taxon>
        <taxon>Xylonaceae</taxon>
        <taxon>Xylona</taxon>
    </lineage>
</organism>
<dbReference type="GO" id="GO:0005737">
    <property type="term" value="C:cytoplasm"/>
    <property type="evidence" value="ECO:0007669"/>
    <property type="project" value="TreeGrafter"/>
</dbReference>
<dbReference type="InterPro" id="IPR050251">
    <property type="entry name" value="HpcH-HpaI_aldolase"/>
</dbReference>
<name>A0A165GJB1_XYLHT</name>
<keyword evidence="3 5" id="KW-0456">Lyase</keyword>
<dbReference type="Pfam" id="PF03328">
    <property type="entry name" value="HpcH_HpaI"/>
    <property type="match status" value="1"/>
</dbReference>